<comment type="subunit">
    <text evidence="8">Forms a heterodimer with a member of the SLX4 family.</text>
</comment>
<keyword evidence="5 8" id="KW-0233">DNA recombination</keyword>
<keyword evidence="12" id="KW-1185">Reference proteome</keyword>
<feature type="region of interest" description="Disordered" evidence="9">
    <location>
        <begin position="358"/>
        <end position="377"/>
    </location>
</feature>
<keyword evidence="7 8" id="KW-0539">Nucleus</keyword>
<keyword evidence="2 8" id="KW-0255">Endonuclease</keyword>
<feature type="domain" description="GIY-YIG" evidence="10">
    <location>
        <begin position="57"/>
        <end position="139"/>
    </location>
</feature>
<dbReference type="GO" id="GO:0032259">
    <property type="term" value="P:methylation"/>
    <property type="evidence" value="ECO:0007669"/>
    <property type="project" value="UniProtKB-KW"/>
</dbReference>
<dbReference type="InterPro" id="IPR000305">
    <property type="entry name" value="GIY-YIG_endonuc"/>
</dbReference>
<protein>
    <recommendedName>
        <fullName evidence="8">Structure-specific endonuclease subunit SLX1 homolog</fullName>
        <ecNumber evidence="8">3.1.-.-</ecNumber>
    </recommendedName>
</protein>
<keyword evidence="4 8" id="KW-0378">Hydrolase</keyword>
<reference evidence="11" key="1">
    <citation type="submission" date="2019-09" db="EMBL/GenBank/DDBJ databases">
        <title>Draft genome information of white flower Hibiscus syriacus.</title>
        <authorList>
            <person name="Kim Y.-M."/>
        </authorList>
    </citation>
    <scope>NUCLEOTIDE SEQUENCE [LARGE SCALE GENOMIC DNA]</scope>
    <source>
        <strain evidence="11">YM2019G1</strain>
    </source>
</reference>
<comment type="cofactor">
    <cofactor evidence="8">
        <name>a divalent metal cation</name>
        <dbReference type="ChEBI" id="CHEBI:60240"/>
    </cofactor>
</comment>
<dbReference type="AlphaFoldDB" id="A0A6A3BS63"/>
<comment type="caution">
    <text evidence="8">Lacks conserved residue(s) required for the propagation of feature annotation.</text>
</comment>
<accession>A0A6A3BS63</accession>
<evidence type="ECO:0000256" key="1">
    <source>
        <dbReference type="ARBA" id="ARBA00022722"/>
    </source>
</evidence>
<dbReference type="InterPro" id="IPR027520">
    <property type="entry name" value="Slx1"/>
</dbReference>
<evidence type="ECO:0000256" key="7">
    <source>
        <dbReference type="ARBA" id="ARBA00023242"/>
    </source>
</evidence>
<dbReference type="GO" id="GO:0008821">
    <property type="term" value="F:crossover junction DNA endonuclease activity"/>
    <property type="evidence" value="ECO:0007669"/>
    <property type="project" value="TreeGrafter"/>
</dbReference>
<dbReference type="InterPro" id="IPR050381">
    <property type="entry name" value="SLX1_endonuclease"/>
</dbReference>
<evidence type="ECO:0000259" key="10">
    <source>
        <dbReference type="PROSITE" id="PS50164"/>
    </source>
</evidence>
<keyword evidence="6 8" id="KW-0234">DNA repair</keyword>
<comment type="function">
    <text evidence="8">Catalytic subunit of a heterodimeric structure-specific endonuclease that resolves DNA secondary structures generated during DNA repair and recombination. Has endonuclease activity towards branched DNA substrates, introducing single-strand cuts in duplex DNA close to junctions with ss-DNA.</text>
</comment>
<organism evidence="11 12">
    <name type="scientific">Hibiscus syriacus</name>
    <name type="common">Rose of Sharon</name>
    <dbReference type="NCBI Taxonomy" id="106335"/>
    <lineage>
        <taxon>Eukaryota</taxon>
        <taxon>Viridiplantae</taxon>
        <taxon>Streptophyta</taxon>
        <taxon>Embryophyta</taxon>
        <taxon>Tracheophyta</taxon>
        <taxon>Spermatophyta</taxon>
        <taxon>Magnoliopsida</taxon>
        <taxon>eudicotyledons</taxon>
        <taxon>Gunneridae</taxon>
        <taxon>Pentapetalae</taxon>
        <taxon>rosids</taxon>
        <taxon>malvids</taxon>
        <taxon>Malvales</taxon>
        <taxon>Malvaceae</taxon>
        <taxon>Malvoideae</taxon>
        <taxon>Hibiscus</taxon>
    </lineage>
</organism>
<dbReference type="OrthoDB" id="24645at2759"/>
<keyword evidence="1 8" id="KW-0540">Nuclease</keyword>
<dbReference type="GO" id="GO:0017108">
    <property type="term" value="F:5'-flap endonuclease activity"/>
    <property type="evidence" value="ECO:0007669"/>
    <property type="project" value="InterPro"/>
</dbReference>
<evidence type="ECO:0000256" key="3">
    <source>
        <dbReference type="ARBA" id="ARBA00022763"/>
    </source>
</evidence>
<evidence type="ECO:0000256" key="9">
    <source>
        <dbReference type="SAM" id="MobiDB-lite"/>
    </source>
</evidence>
<keyword evidence="3 8" id="KW-0227">DNA damage</keyword>
<dbReference type="EC" id="3.1.-.-" evidence="8"/>
<dbReference type="HAMAP" id="MF_03100">
    <property type="entry name" value="Endonuc_su_Slx1"/>
    <property type="match status" value="1"/>
</dbReference>
<evidence type="ECO:0000256" key="5">
    <source>
        <dbReference type="ARBA" id="ARBA00023172"/>
    </source>
</evidence>
<dbReference type="EMBL" id="VEPZ02000814">
    <property type="protein sequence ID" value="KAE8718248.1"/>
    <property type="molecule type" value="Genomic_DNA"/>
</dbReference>
<gene>
    <name evidence="11" type="ORF">F3Y22_tig00110017pilonHSYRG00213</name>
</gene>
<dbReference type="GO" id="GO:0033557">
    <property type="term" value="C:Slx1-Slx4 complex"/>
    <property type="evidence" value="ECO:0007669"/>
    <property type="project" value="UniProtKB-UniRule"/>
</dbReference>
<dbReference type="GO" id="GO:0008168">
    <property type="term" value="F:methyltransferase activity"/>
    <property type="evidence" value="ECO:0007669"/>
    <property type="project" value="UniProtKB-KW"/>
</dbReference>
<dbReference type="Gene3D" id="3.40.1440.10">
    <property type="entry name" value="GIY-YIG endonuclease"/>
    <property type="match status" value="1"/>
</dbReference>
<keyword evidence="11" id="KW-0808">Transferase</keyword>
<dbReference type="SMART" id="SM00465">
    <property type="entry name" value="GIYc"/>
    <property type="match status" value="1"/>
</dbReference>
<evidence type="ECO:0000256" key="8">
    <source>
        <dbReference type="HAMAP-Rule" id="MF_03100"/>
    </source>
</evidence>
<comment type="similarity">
    <text evidence="8">Belongs to the SLX1 family.</text>
</comment>
<evidence type="ECO:0000313" key="12">
    <source>
        <dbReference type="Proteomes" id="UP000436088"/>
    </source>
</evidence>
<dbReference type="CDD" id="cd10455">
    <property type="entry name" value="GIY-YIG_SLX1"/>
    <property type="match status" value="1"/>
</dbReference>
<evidence type="ECO:0000256" key="6">
    <source>
        <dbReference type="ARBA" id="ARBA00023204"/>
    </source>
</evidence>
<evidence type="ECO:0000256" key="4">
    <source>
        <dbReference type="ARBA" id="ARBA00022801"/>
    </source>
</evidence>
<sequence>MRKGKAAPKRSKEAGDSKSINEYFKQTKSVTNNIKSQNSDEQITEYGGENKSKPGKGFFACYLLTSLSPRHKGQTYIGFTVNPRRRIRQHNGEIGSGAWRTKRKRPWEMVMCIYGFPTNVSALQFEWAWQHPQESVAVRQSAATFKSFSGVANKIKLAYTMLTLPAWQSLNVTVNYFLTKYTNHSACCPSLPEQMKVKVCSMDELPCYTEPDESVCEDDCDNMDECDELGDTCGTSNEQFEHIEEYGTRKLGESSNLGVHNVESLVLIDSPTSKATECAATSTAGMESLRGMWFTYAVEADEDPPPWLKEKLSITDNEKRVNSSTFGAYPTQPFDFICSPVRIAEGTDTSTIEKERRVQKQSSATVAGNGDRQPWTREKPLTTEVEVVKDHVPSSDAAREVEVIDLLTPSPAYRVRPCTKRRISEFLPEIIDLT</sequence>
<dbReference type="Proteomes" id="UP000436088">
    <property type="component" value="Unassembled WGS sequence"/>
</dbReference>
<keyword evidence="11" id="KW-0489">Methyltransferase</keyword>
<evidence type="ECO:0000313" key="11">
    <source>
        <dbReference type="EMBL" id="KAE8718248.1"/>
    </source>
</evidence>
<proteinExistence type="inferred from homology"/>
<dbReference type="InterPro" id="IPR035901">
    <property type="entry name" value="GIY-YIG_endonuc_sf"/>
</dbReference>
<dbReference type="PANTHER" id="PTHR20208">
    <property type="entry name" value="STRUCTURE-SPECIFIC ENDONUCLEASE SUBUNIT SLX1"/>
    <property type="match status" value="1"/>
</dbReference>
<feature type="region of interest" description="Disordered" evidence="9">
    <location>
        <begin position="1"/>
        <end position="22"/>
    </location>
</feature>
<name>A0A6A3BS63_HIBSY</name>
<dbReference type="PROSITE" id="PS50164">
    <property type="entry name" value="GIY_YIG"/>
    <property type="match status" value="1"/>
</dbReference>
<dbReference type="GO" id="GO:0000724">
    <property type="term" value="P:double-strand break repair via homologous recombination"/>
    <property type="evidence" value="ECO:0007669"/>
    <property type="project" value="TreeGrafter"/>
</dbReference>
<dbReference type="Pfam" id="PF01541">
    <property type="entry name" value="GIY-YIG"/>
    <property type="match status" value="1"/>
</dbReference>
<dbReference type="PANTHER" id="PTHR20208:SF10">
    <property type="entry name" value="STRUCTURE-SPECIFIC ENDONUCLEASE SUBUNIT SLX1"/>
    <property type="match status" value="1"/>
</dbReference>
<evidence type="ECO:0000256" key="2">
    <source>
        <dbReference type="ARBA" id="ARBA00022759"/>
    </source>
</evidence>
<dbReference type="FunFam" id="3.40.1440.10:FF:000005">
    <property type="entry name" value="Structure-specific endonuclease subunit SLX1 homolog"/>
    <property type="match status" value="1"/>
</dbReference>
<comment type="subcellular location">
    <subcellularLocation>
        <location evidence="8">Nucleus</location>
    </subcellularLocation>
</comment>
<comment type="caution">
    <text evidence="11">The sequence shown here is derived from an EMBL/GenBank/DDBJ whole genome shotgun (WGS) entry which is preliminary data.</text>
</comment>